<feature type="transmembrane region" description="Helical" evidence="1">
    <location>
        <begin position="370"/>
        <end position="392"/>
    </location>
</feature>
<protein>
    <submittedName>
        <fullName evidence="3">Zinc-ribbon domain-containing protein</fullName>
    </submittedName>
</protein>
<feature type="transmembrane region" description="Helical" evidence="1">
    <location>
        <begin position="242"/>
        <end position="264"/>
    </location>
</feature>
<feature type="domain" description="Zinc-ribbon" evidence="2">
    <location>
        <begin position="37"/>
        <end position="59"/>
    </location>
</feature>
<dbReference type="Pfam" id="PF13240">
    <property type="entry name" value="Zn_Ribbon_1"/>
    <property type="match status" value="1"/>
</dbReference>
<evidence type="ECO:0000313" key="3">
    <source>
        <dbReference type="EMBL" id="NEG55363.1"/>
    </source>
</evidence>
<comment type="caution">
    <text evidence="3">The sequence shown here is derived from an EMBL/GenBank/DDBJ whole genome shotgun (WGS) entry which is preliminary data.</text>
</comment>
<feature type="transmembrane region" description="Helical" evidence="1">
    <location>
        <begin position="164"/>
        <end position="184"/>
    </location>
</feature>
<keyword evidence="1" id="KW-1133">Transmembrane helix</keyword>
<feature type="transmembrane region" description="Helical" evidence="1">
    <location>
        <begin position="453"/>
        <end position="480"/>
    </location>
</feature>
<reference evidence="3 4" key="1">
    <citation type="submission" date="2019-10" db="EMBL/GenBank/DDBJ databases">
        <title>Bifidobacterium from non-human primates.</title>
        <authorList>
            <person name="Modesto M."/>
        </authorList>
    </citation>
    <scope>NUCLEOTIDE SEQUENCE [LARGE SCALE GENOMIC DNA]</scope>
    <source>
        <strain evidence="3 4">SMA15</strain>
    </source>
</reference>
<keyword evidence="1" id="KW-0812">Transmembrane</keyword>
<keyword evidence="1" id="KW-0472">Membrane</keyword>
<name>A0A6L9SU73_9BIFI</name>
<evidence type="ECO:0000256" key="1">
    <source>
        <dbReference type="SAM" id="Phobius"/>
    </source>
</evidence>
<feature type="transmembrane region" description="Helical" evidence="1">
    <location>
        <begin position="404"/>
        <end position="433"/>
    </location>
</feature>
<gene>
    <name evidence="3" type="ORF">GFD21_06200</name>
</gene>
<dbReference type="AlphaFoldDB" id="A0A6L9SU73"/>
<sequence>MLEVQGSSPSGMFRGYPGMSGNVGDAAVRKGETVMRFCTRCGAQCDDDARFCGSCGGPLPVAEAVPAAVPAPAHGAVPAPPVPVPHAPGTAAPGMPQAPGPSVPVAPVRAAPVPRTTFAPSPEVNGMIPAGAIPAGAIPAGAIPMAAVAGPGAANPWRGVRPPLVGVLVGAVLSALYIPLGYAFGYASMRFGAASYTAGYWLSHAVDIGNAFSYTLTMFMALAAMIPLIDGGRRGRRIAADVTALVLAVLNMAFSAAMLAGPYGTYLGTTNPQAATRLTNDMRVALGLTPVAMAVVLLVLVSSSNRTVPPEGPVAYAEGRRARRDGASGRAVAARLAVVAVVMAVLALLGDIAYGAASPADGGVAPMGVTVAYLLTNGLMLVVCTFLPLLYLGDRLRRATGATVWRTVPLAGLIVGGLSRLVSFVFTVLIQWNQTLYAGKAIGDQRYLGDHRMYAAVSSIAFTATYVVAIVVAVVMIVGASKAMRTPGTRA</sequence>
<evidence type="ECO:0000313" key="4">
    <source>
        <dbReference type="Proteomes" id="UP000483293"/>
    </source>
</evidence>
<dbReference type="EMBL" id="WHZV01000004">
    <property type="protein sequence ID" value="NEG55363.1"/>
    <property type="molecule type" value="Genomic_DNA"/>
</dbReference>
<proteinExistence type="predicted"/>
<dbReference type="Proteomes" id="UP000483293">
    <property type="component" value="Unassembled WGS sequence"/>
</dbReference>
<accession>A0A6L9SU73</accession>
<feature type="transmembrane region" description="Helical" evidence="1">
    <location>
        <begin position="211"/>
        <end position="230"/>
    </location>
</feature>
<feature type="transmembrane region" description="Helical" evidence="1">
    <location>
        <begin position="284"/>
        <end position="301"/>
    </location>
</feature>
<evidence type="ECO:0000259" key="2">
    <source>
        <dbReference type="Pfam" id="PF13240"/>
    </source>
</evidence>
<keyword evidence="4" id="KW-1185">Reference proteome</keyword>
<feature type="transmembrane region" description="Helical" evidence="1">
    <location>
        <begin position="332"/>
        <end position="350"/>
    </location>
</feature>
<organism evidence="3 4">
    <name type="scientific">Bifidobacterium platyrrhinorum</name>
    <dbReference type="NCBI Taxonomy" id="2661628"/>
    <lineage>
        <taxon>Bacteria</taxon>
        <taxon>Bacillati</taxon>
        <taxon>Actinomycetota</taxon>
        <taxon>Actinomycetes</taxon>
        <taxon>Bifidobacteriales</taxon>
        <taxon>Bifidobacteriaceae</taxon>
        <taxon>Bifidobacterium</taxon>
    </lineage>
</organism>
<dbReference type="InterPro" id="IPR026870">
    <property type="entry name" value="Zinc_ribbon_dom"/>
</dbReference>